<proteinExistence type="predicted"/>
<reference evidence="1 2" key="1">
    <citation type="submission" date="2019-05" db="EMBL/GenBank/DDBJ databases">
        <title>Another draft genome of Portunus trituberculatus and its Hox gene families provides insights of decapod evolution.</title>
        <authorList>
            <person name="Jeong J.-H."/>
            <person name="Song I."/>
            <person name="Kim S."/>
            <person name="Choi T."/>
            <person name="Kim D."/>
            <person name="Ryu S."/>
            <person name="Kim W."/>
        </authorList>
    </citation>
    <scope>NUCLEOTIDE SEQUENCE [LARGE SCALE GENOMIC DNA]</scope>
    <source>
        <tissue evidence="1">Muscle</tissue>
    </source>
</reference>
<comment type="caution">
    <text evidence="1">The sequence shown here is derived from an EMBL/GenBank/DDBJ whole genome shotgun (WGS) entry which is preliminary data.</text>
</comment>
<sequence>MSVWQVVEQTWHDSGQKCKVREIQEMKNSSTFHV</sequence>
<evidence type="ECO:0000313" key="1">
    <source>
        <dbReference type="EMBL" id="MPC61701.1"/>
    </source>
</evidence>
<dbReference type="Proteomes" id="UP000324222">
    <property type="component" value="Unassembled WGS sequence"/>
</dbReference>
<dbReference type="AlphaFoldDB" id="A0A5B7GNL9"/>
<gene>
    <name evidence="1" type="ORF">E2C01_055775</name>
</gene>
<evidence type="ECO:0000313" key="2">
    <source>
        <dbReference type="Proteomes" id="UP000324222"/>
    </source>
</evidence>
<organism evidence="1 2">
    <name type="scientific">Portunus trituberculatus</name>
    <name type="common">Swimming crab</name>
    <name type="synonym">Neptunus trituberculatus</name>
    <dbReference type="NCBI Taxonomy" id="210409"/>
    <lineage>
        <taxon>Eukaryota</taxon>
        <taxon>Metazoa</taxon>
        <taxon>Ecdysozoa</taxon>
        <taxon>Arthropoda</taxon>
        <taxon>Crustacea</taxon>
        <taxon>Multicrustacea</taxon>
        <taxon>Malacostraca</taxon>
        <taxon>Eumalacostraca</taxon>
        <taxon>Eucarida</taxon>
        <taxon>Decapoda</taxon>
        <taxon>Pleocyemata</taxon>
        <taxon>Brachyura</taxon>
        <taxon>Eubrachyura</taxon>
        <taxon>Portunoidea</taxon>
        <taxon>Portunidae</taxon>
        <taxon>Portuninae</taxon>
        <taxon>Portunus</taxon>
    </lineage>
</organism>
<protein>
    <submittedName>
        <fullName evidence="1">Uncharacterized protein</fullName>
    </submittedName>
</protein>
<keyword evidence="2" id="KW-1185">Reference proteome</keyword>
<accession>A0A5B7GNL9</accession>
<dbReference type="EMBL" id="VSRR010018804">
    <property type="protein sequence ID" value="MPC61701.1"/>
    <property type="molecule type" value="Genomic_DNA"/>
</dbReference>
<name>A0A5B7GNL9_PORTR</name>